<keyword evidence="5" id="KW-1185">Reference proteome</keyword>
<evidence type="ECO:0000256" key="2">
    <source>
        <dbReference type="SAM" id="MobiDB-lite"/>
    </source>
</evidence>
<reference evidence="4 5" key="1">
    <citation type="submission" date="2019-10" db="EMBL/GenBank/DDBJ databases">
        <title>Genomic analysis of Raineyella sp. CBA3103.</title>
        <authorList>
            <person name="Roh S.W."/>
        </authorList>
    </citation>
    <scope>NUCLEOTIDE SEQUENCE [LARGE SCALE GENOMIC DNA]</scope>
    <source>
        <strain evidence="4 5">CBA3103</strain>
    </source>
</reference>
<feature type="compositionally biased region" description="Basic and acidic residues" evidence="2">
    <location>
        <begin position="1"/>
        <end position="12"/>
    </location>
</feature>
<organism evidence="4 5">
    <name type="scientific">Raineyella fluvialis</name>
    <dbReference type="NCBI Taxonomy" id="2662261"/>
    <lineage>
        <taxon>Bacteria</taxon>
        <taxon>Bacillati</taxon>
        <taxon>Actinomycetota</taxon>
        <taxon>Actinomycetes</taxon>
        <taxon>Propionibacteriales</taxon>
        <taxon>Propionibacteriaceae</taxon>
        <taxon>Raineyella</taxon>
    </lineage>
</organism>
<feature type="region of interest" description="Disordered" evidence="2">
    <location>
        <begin position="1"/>
        <end position="61"/>
    </location>
</feature>
<feature type="domain" description="Methylated-DNA-[protein]-cysteine S-methyltransferase DNA binding" evidence="3">
    <location>
        <begin position="194"/>
        <end position="273"/>
    </location>
</feature>
<evidence type="ECO:0000259" key="3">
    <source>
        <dbReference type="Pfam" id="PF01035"/>
    </source>
</evidence>
<dbReference type="InterPro" id="IPR036217">
    <property type="entry name" value="MethylDNA_cys_MeTrfase_DNAb"/>
</dbReference>
<feature type="compositionally biased region" description="Basic and acidic residues" evidence="2">
    <location>
        <begin position="21"/>
        <end position="47"/>
    </location>
</feature>
<protein>
    <submittedName>
        <fullName evidence="4">Methylated-DNA--[protein]-cysteine S-methyltransferase</fullName>
        <ecNumber evidence="4">2.1.1.63</ecNumber>
    </submittedName>
</protein>
<dbReference type="GO" id="GO:0032259">
    <property type="term" value="P:methylation"/>
    <property type="evidence" value="ECO:0007669"/>
    <property type="project" value="UniProtKB-KW"/>
</dbReference>
<evidence type="ECO:0000313" key="4">
    <source>
        <dbReference type="EMBL" id="QGF23729.1"/>
    </source>
</evidence>
<dbReference type="Proteomes" id="UP000386847">
    <property type="component" value="Chromosome"/>
</dbReference>
<dbReference type="NCBIfam" id="TIGR00589">
    <property type="entry name" value="ogt"/>
    <property type="match status" value="1"/>
</dbReference>
<dbReference type="GO" id="GO:0003908">
    <property type="term" value="F:methylated-DNA-[protein]-cysteine S-methyltransferase activity"/>
    <property type="evidence" value="ECO:0007669"/>
    <property type="project" value="UniProtKB-EC"/>
</dbReference>
<gene>
    <name evidence="4" type="ORF">Rai3103_08660</name>
</gene>
<dbReference type="CDD" id="cd06445">
    <property type="entry name" value="ATase"/>
    <property type="match status" value="1"/>
</dbReference>
<dbReference type="Gene3D" id="1.10.10.10">
    <property type="entry name" value="Winged helix-like DNA-binding domain superfamily/Winged helix DNA-binding domain"/>
    <property type="match status" value="1"/>
</dbReference>
<dbReference type="GO" id="GO:0006281">
    <property type="term" value="P:DNA repair"/>
    <property type="evidence" value="ECO:0007669"/>
    <property type="project" value="InterPro"/>
</dbReference>
<proteinExistence type="predicted"/>
<keyword evidence="4" id="KW-0489">Methyltransferase</keyword>
<dbReference type="InterPro" id="IPR014048">
    <property type="entry name" value="MethylDNA_cys_MeTrfase_DNA-bd"/>
</dbReference>
<dbReference type="PANTHER" id="PTHR10815">
    <property type="entry name" value="METHYLATED-DNA--PROTEIN-CYSTEINE METHYLTRANSFERASE"/>
    <property type="match status" value="1"/>
</dbReference>
<dbReference type="AlphaFoldDB" id="A0A5Q2FAA0"/>
<dbReference type="PANTHER" id="PTHR10815:SF13">
    <property type="entry name" value="METHYLATED-DNA--PROTEIN-CYSTEINE METHYLTRANSFERASE"/>
    <property type="match status" value="1"/>
</dbReference>
<dbReference type="EMBL" id="CP045725">
    <property type="protein sequence ID" value="QGF23729.1"/>
    <property type="molecule type" value="Genomic_DNA"/>
</dbReference>
<accession>A0A5Q2FAA0</accession>
<evidence type="ECO:0000256" key="1">
    <source>
        <dbReference type="ARBA" id="ARBA00022763"/>
    </source>
</evidence>
<dbReference type="KEGG" id="rain:Rai3103_08660"/>
<sequence>MHPRPVDGDIRAARGGQRGRRPADGVEDHRGQGHQDHESDHRPDQRPGRAPPPRPAAPCWAHGRDRYVRSGCLRGWSAHGTHAPIVARRATAAGYARGVGERARWTELTTPFGGFVVAWTGEERPTVRAAGFGPVAEVLAGLDDLTGLTGLTGRAAVTPVRDDGPGIVRSAVLRHLEGDRTAFDGLAVEQPGADFHRLCWQAIRETRFGQRISYGELARLAGAPRGARAAANACAATRVSWILPVHRVVRADGSLGGYGGREDLKEALLDWESSLL</sequence>
<dbReference type="InterPro" id="IPR036388">
    <property type="entry name" value="WH-like_DNA-bd_sf"/>
</dbReference>
<dbReference type="Pfam" id="PF01035">
    <property type="entry name" value="DNA_binding_1"/>
    <property type="match status" value="1"/>
</dbReference>
<keyword evidence="4" id="KW-0808">Transferase</keyword>
<name>A0A5Q2FAA0_9ACTN</name>
<keyword evidence="1" id="KW-0227">DNA damage</keyword>
<dbReference type="SUPFAM" id="SSF46767">
    <property type="entry name" value="Methylated DNA-protein cysteine methyltransferase, C-terminal domain"/>
    <property type="match status" value="1"/>
</dbReference>
<dbReference type="EC" id="2.1.1.63" evidence="4"/>
<evidence type="ECO:0000313" key="5">
    <source>
        <dbReference type="Proteomes" id="UP000386847"/>
    </source>
</evidence>